<dbReference type="OrthoDB" id="9797095at2"/>
<dbReference type="AlphaFoldDB" id="A0A7K3TGJ4"/>
<reference evidence="1 2" key="1">
    <citation type="submission" date="2019-10" db="EMBL/GenBank/DDBJ databases">
        <title>Bifidobacterium from non-human primates.</title>
        <authorList>
            <person name="Modesto M."/>
        </authorList>
    </citation>
    <scope>NUCLEOTIDE SEQUENCE [LARGE SCALE GENOMIC DNA]</scope>
    <source>
        <strain evidence="1 2">TREC</strain>
    </source>
</reference>
<proteinExistence type="predicted"/>
<sequence>MSSARPFMQYSAIIEWFYQQRETVLGEATRRFFDEVDTDVDPTLPTEEADHLQRLFHEWFLFDYRLEDGRTPLEFAADADGGRALGLTRSQRDDLGEAARTQVVAVFWVVGASAATHLVTLEDAGTGERYEVYDVASSGRLDGCDDGMIACRLVHVRDHWYMAGNPVMEFPLKPTERMKQVMRENAGREMRDASEGKASRFLDLIRLHYGRKPGRGEDAEGDDSAQLGTSQQVFEAMDEQALADFKRNLRERYNGYRSKYPALPEWWTVWDAVHDEDGRTSPMDIFGRLFGGENNGGENAGGGSGGNGLPFADEKECRDFVALFTDLWNVLPHRVLDGMSPNEMFAGRRRIEAYRHDHAHPRPWLDRLDMIADPTGYGFAFDAFPRVRPYEILGIERRDLEAFAKELAVGKSTDFAHMRDEFLGDLPHFYFEENALHAMLVGLVAKTPDEAICMLDAFLPHVDNRKVCECLKVPALRKDPAAAYRKLAEWIASDRVYTVRFAILTLMRDFKGGDFTLEQARLVAGVTLGDDASIIDPENDVKLAREWYFGVKLVESPETVIPLFEEHALPREIHNAALRRAIKSKRVDEALRGRLRGLIVREATSGSEATR</sequence>
<dbReference type="Proteomes" id="UP000469763">
    <property type="component" value="Unassembled WGS sequence"/>
</dbReference>
<protein>
    <submittedName>
        <fullName evidence="1">Uncharacterized protein</fullName>
    </submittedName>
</protein>
<organism evidence="1 2">
    <name type="scientific">Bifidobacterium avesanii</name>
    <dbReference type="NCBI Taxonomy" id="1798157"/>
    <lineage>
        <taxon>Bacteria</taxon>
        <taxon>Bacillati</taxon>
        <taxon>Actinomycetota</taxon>
        <taxon>Actinomycetes</taxon>
        <taxon>Bifidobacteriales</taxon>
        <taxon>Bifidobacteriaceae</taxon>
        <taxon>Bifidobacterium</taxon>
    </lineage>
</organism>
<comment type="caution">
    <text evidence="1">The sequence shown here is derived from an EMBL/GenBank/DDBJ whole genome shotgun (WGS) entry which is preliminary data.</text>
</comment>
<name>A0A7K3TGJ4_9BIFI</name>
<dbReference type="Gene3D" id="1.25.10.90">
    <property type="match status" value="1"/>
</dbReference>
<gene>
    <name evidence="1" type="ORF">GFD22_04365</name>
</gene>
<dbReference type="EMBL" id="WHZY01000005">
    <property type="protein sequence ID" value="NEG78211.1"/>
    <property type="molecule type" value="Genomic_DNA"/>
</dbReference>
<evidence type="ECO:0000313" key="1">
    <source>
        <dbReference type="EMBL" id="NEG78211.1"/>
    </source>
</evidence>
<dbReference type="SUPFAM" id="SSF48371">
    <property type="entry name" value="ARM repeat"/>
    <property type="match status" value="1"/>
</dbReference>
<evidence type="ECO:0000313" key="2">
    <source>
        <dbReference type="Proteomes" id="UP000469763"/>
    </source>
</evidence>
<accession>A0A7K3TGJ4</accession>
<dbReference type="InterPro" id="IPR016024">
    <property type="entry name" value="ARM-type_fold"/>
</dbReference>
<keyword evidence="2" id="KW-1185">Reference proteome</keyword>
<dbReference type="RefSeq" id="WP_152350018.1">
    <property type="nucleotide sequence ID" value="NZ_WBSN01000004.1"/>
</dbReference>